<dbReference type="InterPro" id="IPR000223">
    <property type="entry name" value="Pept_S26A_signal_pept_1"/>
</dbReference>
<comment type="subcellular location">
    <subcellularLocation>
        <location evidence="7">Membrane</location>
        <topology evidence="7">Multi-pass membrane protein</topology>
    </subcellularLocation>
</comment>
<sequence length="209" mass="22977">MPLSHSPSSRWQRAARWSRKELLPLLVMLVLLTAARSSFANHYQVPTGSMQPTLQPGDRVVVDMHAYGWRLPLSNHVLIEGAHPQRGEVAVFDSPRDGTRLIKRVVAVAGDRVDLHDGHLSINGQPLQIGDDPTRERFGTRMAQLGLDAGGGPDLQDVQVPAGKLLVVGDHRGNSLDGRYFGFVDAASVYGKAVAVYYRRGDGLEWIRL</sequence>
<reference evidence="9 12" key="2">
    <citation type="submission" date="2024-11" db="EMBL/GenBank/DDBJ databases">
        <title>Genome sequencing of Xanthomonas codiaei.</title>
        <authorList>
            <person name="Studholme D.J."/>
        </authorList>
    </citation>
    <scope>NUCLEOTIDE SEQUENCE [LARGE SCALE GENOMIC DNA]</scope>
    <source>
        <strain evidence="9 12">NCPPB 4350</strain>
    </source>
</reference>
<dbReference type="EC" id="3.4.21.89" evidence="3 7"/>
<dbReference type="InterPro" id="IPR019758">
    <property type="entry name" value="Pept_S26A_signal_pept_1_CS"/>
</dbReference>
<dbReference type="SUPFAM" id="SSF51306">
    <property type="entry name" value="LexA/Signal peptidase"/>
    <property type="match status" value="1"/>
</dbReference>
<name>A0A2S7CB21_9XANT</name>
<evidence type="ECO:0000313" key="10">
    <source>
        <dbReference type="EMBL" id="PPU58767.1"/>
    </source>
</evidence>
<dbReference type="InterPro" id="IPR019533">
    <property type="entry name" value="Peptidase_S26"/>
</dbReference>
<dbReference type="GO" id="GO:0016020">
    <property type="term" value="C:membrane"/>
    <property type="evidence" value="ECO:0007669"/>
    <property type="project" value="UniProtKB-SubCell"/>
</dbReference>
<evidence type="ECO:0000313" key="12">
    <source>
        <dbReference type="Proteomes" id="UP001637990"/>
    </source>
</evidence>
<dbReference type="Pfam" id="PF10502">
    <property type="entry name" value="Peptidase_S26"/>
    <property type="match status" value="1"/>
</dbReference>
<dbReference type="GO" id="GO:0006465">
    <property type="term" value="P:signal peptide processing"/>
    <property type="evidence" value="ECO:0007669"/>
    <property type="project" value="InterPro"/>
</dbReference>
<dbReference type="RefSeq" id="WP_104543779.1">
    <property type="nucleotide sequence ID" value="NZ_JBJGBS010000155.1"/>
</dbReference>
<gene>
    <name evidence="10" type="primary">lepB</name>
    <name evidence="9" type="ORF">ACI6Q5_19750</name>
    <name evidence="10" type="ORF">XcodCFBP4690_19850</name>
</gene>
<evidence type="ECO:0000256" key="2">
    <source>
        <dbReference type="ARBA" id="ARBA00009370"/>
    </source>
</evidence>
<dbReference type="CDD" id="cd06530">
    <property type="entry name" value="S26_SPase_I"/>
    <property type="match status" value="1"/>
</dbReference>
<feature type="domain" description="Peptidase S26" evidence="8">
    <location>
        <begin position="24"/>
        <end position="198"/>
    </location>
</feature>
<evidence type="ECO:0000256" key="3">
    <source>
        <dbReference type="ARBA" id="ARBA00013208"/>
    </source>
</evidence>
<dbReference type="InterPro" id="IPR036286">
    <property type="entry name" value="LexA/Signal_pep-like_sf"/>
</dbReference>
<evidence type="ECO:0000313" key="11">
    <source>
        <dbReference type="Proteomes" id="UP000237872"/>
    </source>
</evidence>
<proteinExistence type="inferred from homology"/>
<dbReference type="EMBL" id="MDEC01000038">
    <property type="protein sequence ID" value="PPU58767.1"/>
    <property type="molecule type" value="Genomic_DNA"/>
</dbReference>
<dbReference type="GO" id="GO:0009003">
    <property type="term" value="F:signal peptidase activity"/>
    <property type="evidence" value="ECO:0007669"/>
    <property type="project" value="UniProtKB-EC"/>
</dbReference>
<keyword evidence="7" id="KW-0645">Protease</keyword>
<organism evidence="10 11">
    <name type="scientific">Xanthomonas codiaei</name>
    <dbReference type="NCBI Taxonomy" id="56463"/>
    <lineage>
        <taxon>Bacteria</taxon>
        <taxon>Pseudomonadati</taxon>
        <taxon>Pseudomonadota</taxon>
        <taxon>Gammaproteobacteria</taxon>
        <taxon>Lysobacterales</taxon>
        <taxon>Lysobacteraceae</taxon>
        <taxon>Xanthomonas</taxon>
    </lineage>
</organism>
<protein>
    <recommendedName>
        <fullName evidence="4 7">Signal peptidase I</fullName>
        <ecNumber evidence="3 7">3.4.21.89</ecNumber>
    </recommendedName>
</protein>
<evidence type="ECO:0000256" key="6">
    <source>
        <dbReference type="PIRSR" id="PIRSR600223-1"/>
    </source>
</evidence>
<dbReference type="PRINTS" id="PR00727">
    <property type="entry name" value="LEADERPTASE"/>
</dbReference>
<evidence type="ECO:0000256" key="7">
    <source>
        <dbReference type="RuleBase" id="RU362042"/>
    </source>
</evidence>
<evidence type="ECO:0000259" key="8">
    <source>
        <dbReference type="Pfam" id="PF10502"/>
    </source>
</evidence>
<accession>A0A2S7CB21</accession>
<dbReference type="AlphaFoldDB" id="A0A2S7CB21"/>
<keyword evidence="5 7" id="KW-0378">Hydrolase</keyword>
<evidence type="ECO:0000256" key="5">
    <source>
        <dbReference type="ARBA" id="ARBA00022801"/>
    </source>
</evidence>
<feature type="active site" evidence="6">
    <location>
        <position position="103"/>
    </location>
</feature>
<dbReference type="PANTHER" id="PTHR43390:SF1">
    <property type="entry name" value="CHLOROPLAST PROCESSING PEPTIDASE"/>
    <property type="match status" value="1"/>
</dbReference>
<dbReference type="NCBIfam" id="TIGR02227">
    <property type="entry name" value="sigpep_I_bact"/>
    <property type="match status" value="1"/>
</dbReference>
<dbReference type="PANTHER" id="PTHR43390">
    <property type="entry name" value="SIGNAL PEPTIDASE I"/>
    <property type="match status" value="1"/>
</dbReference>
<dbReference type="Proteomes" id="UP000237872">
    <property type="component" value="Unassembled WGS sequence"/>
</dbReference>
<reference evidence="10 11" key="1">
    <citation type="submission" date="2016-08" db="EMBL/GenBank/DDBJ databases">
        <authorList>
            <person name="Seilhamer J.J."/>
        </authorList>
    </citation>
    <scope>NUCLEOTIDE SEQUENCE [LARGE SCALE GENOMIC DNA]</scope>
    <source>
        <strain evidence="10 11">CFBP4690</strain>
    </source>
</reference>
<dbReference type="Gene3D" id="2.10.109.10">
    <property type="entry name" value="Umud Fragment, subunit A"/>
    <property type="match status" value="1"/>
</dbReference>
<dbReference type="Proteomes" id="UP001637990">
    <property type="component" value="Unassembled WGS sequence"/>
</dbReference>
<dbReference type="PROSITE" id="PS00761">
    <property type="entry name" value="SPASE_I_3"/>
    <property type="match status" value="1"/>
</dbReference>
<evidence type="ECO:0000256" key="4">
    <source>
        <dbReference type="ARBA" id="ARBA00019232"/>
    </source>
</evidence>
<dbReference type="GO" id="GO:0004252">
    <property type="term" value="F:serine-type endopeptidase activity"/>
    <property type="evidence" value="ECO:0007669"/>
    <property type="project" value="InterPro"/>
</dbReference>
<feature type="active site" evidence="6">
    <location>
        <position position="49"/>
    </location>
</feature>
<keyword evidence="12" id="KW-1185">Reference proteome</keyword>
<dbReference type="EMBL" id="JBJGBS010000155">
    <property type="protein sequence ID" value="MFO3707149.1"/>
    <property type="molecule type" value="Genomic_DNA"/>
</dbReference>
<comment type="catalytic activity">
    <reaction evidence="1 7">
        <text>Cleavage of hydrophobic, N-terminal signal or leader sequences from secreted and periplasmic proteins.</text>
        <dbReference type="EC" id="3.4.21.89"/>
    </reaction>
</comment>
<evidence type="ECO:0000313" key="9">
    <source>
        <dbReference type="EMBL" id="MFO3707149.1"/>
    </source>
</evidence>
<comment type="caution">
    <text evidence="10">The sequence shown here is derived from an EMBL/GenBank/DDBJ whole genome shotgun (WGS) entry which is preliminary data.</text>
</comment>
<dbReference type="OrthoDB" id="9815782at2"/>
<comment type="similarity">
    <text evidence="2 7">Belongs to the peptidase S26 family.</text>
</comment>
<evidence type="ECO:0000256" key="1">
    <source>
        <dbReference type="ARBA" id="ARBA00000677"/>
    </source>
</evidence>